<evidence type="ECO:0000256" key="1">
    <source>
        <dbReference type="SAM" id="Coils"/>
    </source>
</evidence>
<dbReference type="Proteomes" id="UP000439994">
    <property type="component" value="Unassembled WGS sequence"/>
</dbReference>
<dbReference type="SUPFAM" id="SSF52540">
    <property type="entry name" value="P-loop containing nucleoside triphosphate hydrolases"/>
    <property type="match status" value="1"/>
</dbReference>
<organism evidence="2 3">
    <name type="scientific">Psychrosphaera haliotis</name>
    <dbReference type="NCBI Taxonomy" id="555083"/>
    <lineage>
        <taxon>Bacteria</taxon>
        <taxon>Pseudomonadati</taxon>
        <taxon>Pseudomonadota</taxon>
        <taxon>Gammaproteobacteria</taxon>
        <taxon>Alteromonadales</taxon>
        <taxon>Pseudoalteromonadaceae</taxon>
        <taxon>Psychrosphaera</taxon>
    </lineage>
</organism>
<dbReference type="InterPro" id="IPR027417">
    <property type="entry name" value="P-loop_NTPase"/>
</dbReference>
<keyword evidence="1" id="KW-0175">Coiled coil</keyword>
<reference evidence="2 3" key="1">
    <citation type="submission" date="2019-11" db="EMBL/GenBank/DDBJ databases">
        <title>P. haliotis isolates from Z. marina roots.</title>
        <authorList>
            <person name="Cohen M."/>
            <person name="Jospin G."/>
            <person name="Eisen J.A."/>
            <person name="Coil D.A."/>
        </authorList>
    </citation>
    <scope>NUCLEOTIDE SEQUENCE [LARGE SCALE GENOMIC DNA]</scope>
    <source>
        <strain evidence="2 3">UCD-MCMsp1aY</strain>
    </source>
</reference>
<sequence>MSNNLLGASANNKTGHWESKALYEFNNQMLSSKGRFWFSWGDLENDCKILKEDSKLRSSAINLIAAEKEDKSYFAVKDPRMCILFPFWRDVLENDNYQVNVLLPIRSPFEVSESLFNRNKITPTDGLFLWLRYVLDSEQASRGLKRSFVNYDSLLTDWRNVYDKLSKKFELLPLDSNIESEIDSFLNPSYRHHKIEAHIPETFVESVALKTFKILSSWAEYGEVESDFKKLDEIKNQFDLVVSYVDPLSNELRASLSEIQVNKDLMKRKIKLRDLDIKEMKARMQENIESKEKQITVLSESMNILNKEMSEKNKIESILIEQLETFKAHFNEQKQRNRVLDKELDGVLKLNKQFQKNNCLLSKENARFTTEIKKVKKANGLLKSEVSILIDKFEDEAKQLEKFKHVNNYLSMSNQTLKNSIEWKLYKSIFKKTFSLLRVLVGKKAKQRNLNRLLEVYGVIAESGLFAANWYLTKNPDVQEQGCDPLTHFIETGARENRDPNPDFSIKKYNSHRPDVYKSGINPLYHYIVCGQKEEFESKYKDFKQVVERSNLFDSNWYLAEYPDVKAEGLDPLRHYLEFGWKENRLPFKGFKGFKGNGYHRKNNISKNQIPLIHFIKNLDVPKSRTDNFDKQIELVKGSALFNATWYEKQYPDVKTVDMSAAEHYVKHGGFEFRDPGPGFSSQRYLIRYQDVAKAKLNPLCHYILTGKSEGRKIEASEFKSSSNGTNTFSFEEPAFKITKDPEVDYLYRKSVDKEHKLAQAKCNKKRGDAIKELATFTSNFCKPDIQTKTDPGNTLLKLVTQQCLSADERLACQSEGFWESAEYSVASSRRYIAFKDIWCAGSNTIKFSSEGLANDELNEVYIEFYQYTGENVTELATFKLGIYPKIFSINLINNLLPIFILIKNRDEQNIENLVVPFPSLYRGGMHFSESKVFCKSNSYFKSISHYSLRLLKELLSSNSGTILVDDELSIGHEVMLRADWHQWLKLVFNRNVLLSTVASSSQNESKSQGEDMISASQFPTINSLCNPTQSSLNKIINYNILDNKLRVFNSFLDSTNFSSVVNFIDSKEDEARLLIGELGDRNLEEKASIGISVVINASSGDVSRVRQTITMLNRQLKIHLEQIIIVMPNTYFSIDSLSHEFPKSTFICLREFSNIESLEFSNDVLFIDEFIEVYEPTTLAKMLEQLEKPNVRTIGGVILEEVRTDLGSTVKVDSMGYCCIQEEASKAMSVGAVKENSLLAVGESVAVEFIDPRFYFVRRDTLVENRDLFYSGDLLSFVSASVKQAPDSTYNFVLTRIRVGKYQSNVSLDIHSVSEELTNVIKLEKGNKVISLTEGKL</sequence>
<dbReference type="EMBL" id="WOCD01000001">
    <property type="protein sequence ID" value="MUH71381.1"/>
    <property type="molecule type" value="Genomic_DNA"/>
</dbReference>
<evidence type="ECO:0000313" key="3">
    <source>
        <dbReference type="Proteomes" id="UP000439994"/>
    </source>
</evidence>
<name>A0A6N8FAD0_9GAMM</name>
<accession>A0A6N8FAD0</accession>
<keyword evidence="3" id="KW-1185">Reference proteome</keyword>
<comment type="caution">
    <text evidence="2">The sequence shown here is derived from an EMBL/GenBank/DDBJ whole genome shotgun (WGS) entry which is preliminary data.</text>
</comment>
<dbReference type="Gene3D" id="3.40.50.300">
    <property type="entry name" value="P-loop containing nucleotide triphosphate hydrolases"/>
    <property type="match status" value="1"/>
</dbReference>
<dbReference type="OrthoDB" id="7068720at2"/>
<proteinExistence type="predicted"/>
<evidence type="ECO:0000313" key="2">
    <source>
        <dbReference type="EMBL" id="MUH71381.1"/>
    </source>
</evidence>
<dbReference type="RefSeq" id="WP_155694055.1">
    <property type="nucleotide sequence ID" value="NZ_WOCD01000001.1"/>
</dbReference>
<feature type="coiled-coil region" evidence="1">
    <location>
        <begin position="281"/>
        <end position="308"/>
    </location>
</feature>
<protein>
    <submittedName>
        <fullName evidence="2">Uncharacterized protein</fullName>
    </submittedName>
</protein>
<gene>
    <name evidence="2" type="ORF">GNP35_02030</name>
</gene>